<dbReference type="InterPro" id="IPR014729">
    <property type="entry name" value="Rossmann-like_a/b/a_fold"/>
</dbReference>
<evidence type="ECO:0000259" key="2">
    <source>
        <dbReference type="Pfam" id="PF00582"/>
    </source>
</evidence>
<evidence type="ECO:0000313" key="3">
    <source>
        <dbReference type="EMBL" id="MFC4990311.1"/>
    </source>
</evidence>
<dbReference type="SUPFAM" id="SSF52402">
    <property type="entry name" value="Adenine nucleotide alpha hydrolases-like"/>
    <property type="match status" value="1"/>
</dbReference>
<dbReference type="InterPro" id="IPR006015">
    <property type="entry name" value="Universal_stress_UspA"/>
</dbReference>
<dbReference type="EMBL" id="JBHSJG010000068">
    <property type="protein sequence ID" value="MFC4990311.1"/>
    <property type="molecule type" value="Genomic_DNA"/>
</dbReference>
<dbReference type="RefSeq" id="WP_224830303.1">
    <property type="nucleotide sequence ID" value="NZ_JAIVEF010000048.1"/>
</dbReference>
<comment type="caution">
    <text evidence="3">The sequence shown here is derived from an EMBL/GenBank/DDBJ whole genome shotgun (WGS) entry which is preliminary data.</text>
</comment>
<evidence type="ECO:0000313" key="4">
    <source>
        <dbReference type="Proteomes" id="UP001595925"/>
    </source>
</evidence>
<dbReference type="PIRSF" id="PIRSF006276">
    <property type="entry name" value="UspA"/>
    <property type="match status" value="1"/>
</dbReference>
<feature type="domain" description="UspA" evidence="2">
    <location>
        <begin position="1"/>
        <end position="141"/>
    </location>
</feature>
<gene>
    <name evidence="3" type="ORF">ACFPFO_21680</name>
</gene>
<dbReference type="Gene3D" id="3.40.50.620">
    <property type="entry name" value="HUPs"/>
    <property type="match status" value="1"/>
</dbReference>
<dbReference type="PANTHER" id="PTHR46268">
    <property type="entry name" value="STRESS RESPONSE PROTEIN NHAX"/>
    <property type="match status" value="1"/>
</dbReference>
<dbReference type="PANTHER" id="PTHR46268:SF6">
    <property type="entry name" value="UNIVERSAL STRESS PROTEIN UP12"/>
    <property type="match status" value="1"/>
</dbReference>
<dbReference type="CDD" id="cd00293">
    <property type="entry name" value="USP-like"/>
    <property type="match status" value="1"/>
</dbReference>
<proteinExistence type="inferred from homology"/>
<dbReference type="PRINTS" id="PR01438">
    <property type="entry name" value="UNVRSLSTRESS"/>
</dbReference>
<comment type="similarity">
    <text evidence="1">Belongs to the universal stress protein A family.</text>
</comment>
<keyword evidence="4" id="KW-1185">Reference proteome</keyword>
<dbReference type="InterPro" id="IPR006016">
    <property type="entry name" value="UspA"/>
</dbReference>
<dbReference type="Pfam" id="PF00582">
    <property type="entry name" value="Usp"/>
    <property type="match status" value="1"/>
</dbReference>
<protein>
    <submittedName>
        <fullName evidence="3">Universal stress protein</fullName>
    </submittedName>
</protein>
<reference evidence="3 4" key="1">
    <citation type="journal article" date="2019" name="Int. J. Syst. Evol. Microbiol.">
        <title>The Global Catalogue of Microorganisms (GCM) 10K type strain sequencing project: providing services to taxonomists for standard genome sequencing and annotation.</title>
        <authorList>
            <consortium name="The Broad Institute Genomics Platform"/>
            <consortium name="The Broad Institute Genome Sequencing Center for Infectious Disease"/>
            <person name="Wu L."/>
            <person name="Ma J."/>
        </authorList>
    </citation>
    <scope>NUCLEOTIDE SEQUENCE [LARGE SCALE GENOMIC DNA]</scope>
    <source>
        <strain evidence="3 4">CGMCC 1.15824</strain>
    </source>
</reference>
<sequence length="144" mass="15294">MYENVLVATDGSAHANNAVDHAIAIASRFDATLHVLSVIDTRDLGVTTPAEIDVDMLRESLREESEIAIDDALSKTDETDLPVVSEIVIGVPSRSIAAYATENDIDLIVIGAKGKSALKRALLGSVTREVLQSSAVPVLTVQLE</sequence>
<dbReference type="AlphaFoldDB" id="A0ABD5QL25"/>
<accession>A0ABD5QL25</accession>
<organism evidence="3 4">
    <name type="scientific">Saliphagus infecundisoli</name>
    <dbReference type="NCBI Taxonomy" id="1849069"/>
    <lineage>
        <taxon>Archaea</taxon>
        <taxon>Methanobacteriati</taxon>
        <taxon>Methanobacteriota</taxon>
        <taxon>Stenosarchaea group</taxon>
        <taxon>Halobacteria</taxon>
        <taxon>Halobacteriales</taxon>
        <taxon>Natrialbaceae</taxon>
        <taxon>Saliphagus</taxon>
    </lineage>
</organism>
<dbReference type="Proteomes" id="UP001595925">
    <property type="component" value="Unassembled WGS sequence"/>
</dbReference>
<evidence type="ECO:0000256" key="1">
    <source>
        <dbReference type="ARBA" id="ARBA00008791"/>
    </source>
</evidence>
<name>A0ABD5QL25_9EURY</name>